<keyword evidence="4" id="KW-0067">ATP-binding</keyword>
<dbReference type="Pfam" id="PF00005">
    <property type="entry name" value="ABC_tran"/>
    <property type="match status" value="1"/>
</dbReference>
<comment type="similarity">
    <text evidence="1">Belongs to the ABC transporter superfamily.</text>
</comment>
<evidence type="ECO:0000313" key="7">
    <source>
        <dbReference type="Proteomes" id="UP000006732"/>
    </source>
</evidence>
<dbReference type="eggNOG" id="COG1120">
    <property type="taxonomic scope" value="Bacteria"/>
</dbReference>
<dbReference type="PANTHER" id="PTHR42734:SF6">
    <property type="entry name" value="MOLYBDATE IMPORT ATP-BINDING PROTEIN MOLC"/>
    <property type="match status" value="1"/>
</dbReference>
<evidence type="ECO:0000256" key="3">
    <source>
        <dbReference type="ARBA" id="ARBA00022741"/>
    </source>
</evidence>
<dbReference type="KEGG" id="ppd:Ppro_2081"/>
<dbReference type="PROSITE" id="PS50893">
    <property type="entry name" value="ABC_TRANSPORTER_2"/>
    <property type="match status" value="1"/>
</dbReference>
<proteinExistence type="inferred from homology"/>
<evidence type="ECO:0000313" key="6">
    <source>
        <dbReference type="EMBL" id="ABK99689.1"/>
    </source>
</evidence>
<keyword evidence="2" id="KW-0813">Transport</keyword>
<accession>A1AQR9</accession>
<dbReference type="EMBL" id="CP000482">
    <property type="protein sequence ID" value="ABK99689.1"/>
    <property type="molecule type" value="Genomic_DNA"/>
</dbReference>
<gene>
    <name evidence="6" type="ordered locus">Ppro_2081</name>
</gene>
<dbReference type="InterPro" id="IPR027417">
    <property type="entry name" value="P-loop_NTPase"/>
</dbReference>
<evidence type="ECO:0000256" key="2">
    <source>
        <dbReference type="ARBA" id="ARBA00022448"/>
    </source>
</evidence>
<feature type="domain" description="ABC transporter" evidence="5">
    <location>
        <begin position="2"/>
        <end position="240"/>
    </location>
</feature>
<dbReference type="InterPro" id="IPR003439">
    <property type="entry name" value="ABC_transporter-like_ATP-bd"/>
</dbReference>
<dbReference type="AlphaFoldDB" id="A1AQR9"/>
<organism evidence="6 7">
    <name type="scientific">Pelobacter propionicus (strain DSM 2379 / NBRC 103807 / OttBd1)</name>
    <dbReference type="NCBI Taxonomy" id="338966"/>
    <lineage>
        <taxon>Bacteria</taxon>
        <taxon>Pseudomonadati</taxon>
        <taxon>Thermodesulfobacteriota</taxon>
        <taxon>Desulfuromonadia</taxon>
        <taxon>Desulfuromonadales</taxon>
        <taxon>Desulfuromonadaceae</taxon>
        <taxon>Pelobacter</taxon>
    </lineage>
</organism>
<dbReference type="Gene3D" id="3.40.50.300">
    <property type="entry name" value="P-loop containing nucleotide triphosphate hydrolases"/>
    <property type="match status" value="1"/>
</dbReference>
<dbReference type="STRING" id="338966.Ppro_2081"/>
<evidence type="ECO:0000259" key="5">
    <source>
        <dbReference type="PROSITE" id="PS50893"/>
    </source>
</evidence>
<dbReference type="InterPro" id="IPR050153">
    <property type="entry name" value="Metal_Ion_Import_ABC"/>
</dbReference>
<dbReference type="SUPFAM" id="SSF52540">
    <property type="entry name" value="P-loop containing nucleoside triphosphate hydrolases"/>
    <property type="match status" value="1"/>
</dbReference>
<dbReference type="RefSeq" id="WP_011735955.1">
    <property type="nucleotide sequence ID" value="NC_008609.1"/>
</dbReference>
<sequence length="257" mass="28197">MIRIENLTFQHPHTDRPVVNNASFRVAEGTLAVLLGPNGSGKTTLFKCIAGLWRPASGTVMFAGRDIMGMNFRERASMLAVVPQDHTPPFPYSVFEAVLMGRAPHVGVYASPSPHDEDAAYNALVAVGVHHLADRCYTRISGGERQLVLIARALAQDAPLLLLDEPTSHLDFRNQHLVLETVQRVAAEKNLTVLMTLHDPNLTAFFAHQVIMLKEGKIVADGEPSQVVTEANLGQLYDIGIGIFDSGERRLIYPRLS</sequence>
<dbReference type="GO" id="GO:0005524">
    <property type="term" value="F:ATP binding"/>
    <property type="evidence" value="ECO:0007669"/>
    <property type="project" value="UniProtKB-KW"/>
</dbReference>
<dbReference type="InterPro" id="IPR003593">
    <property type="entry name" value="AAA+_ATPase"/>
</dbReference>
<dbReference type="OrthoDB" id="9809450at2"/>
<evidence type="ECO:0000256" key="1">
    <source>
        <dbReference type="ARBA" id="ARBA00005417"/>
    </source>
</evidence>
<dbReference type="PANTHER" id="PTHR42734">
    <property type="entry name" value="METAL TRANSPORT SYSTEM ATP-BINDING PROTEIN TM_0124-RELATED"/>
    <property type="match status" value="1"/>
</dbReference>
<reference evidence="6 7" key="1">
    <citation type="submission" date="2006-10" db="EMBL/GenBank/DDBJ databases">
        <title>Complete sequence of chromosome of Pelobacter propionicus DSM 2379.</title>
        <authorList>
            <consortium name="US DOE Joint Genome Institute"/>
            <person name="Copeland A."/>
            <person name="Lucas S."/>
            <person name="Lapidus A."/>
            <person name="Barry K."/>
            <person name="Detter J.C."/>
            <person name="Glavina del Rio T."/>
            <person name="Hammon N."/>
            <person name="Israni S."/>
            <person name="Dalin E."/>
            <person name="Tice H."/>
            <person name="Pitluck S."/>
            <person name="Saunders E."/>
            <person name="Brettin T."/>
            <person name="Bruce D."/>
            <person name="Han C."/>
            <person name="Tapia R."/>
            <person name="Schmutz J."/>
            <person name="Larimer F."/>
            <person name="Land M."/>
            <person name="Hauser L."/>
            <person name="Kyrpides N."/>
            <person name="Kim E."/>
            <person name="Lovley D."/>
            <person name="Richardson P."/>
        </authorList>
    </citation>
    <scope>NUCLEOTIDE SEQUENCE [LARGE SCALE GENOMIC DNA]</scope>
    <source>
        <strain evidence="7">DSM 2379 / NBRC 103807 / OttBd1</strain>
    </source>
</reference>
<dbReference type="FunFam" id="3.40.50.300:FF:000134">
    <property type="entry name" value="Iron-enterobactin ABC transporter ATP-binding protein"/>
    <property type="match status" value="1"/>
</dbReference>
<evidence type="ECO:0000256" key="4">
    <source>
        <dbReference type="ARBA" id="ARBA00022840"/>
    </source>
</evidence>
<dbReference type="GO" id="GO:0016887">
    <property type="term" value="F:ATP hydrolysis activity"/>
    <property type="evidence" value="ECO:0007669"/>
    <property type="project" value="InterPro"/>
</dbReference>
<dbReference type="PROSITE" id="PS00211">
    <property type="entry name" value="ABC_TRANSPORTER_1"/>
    <property type="match status" value="1"/>
</dbReference>
<keyword evidence="7" id="KW-1185">Reference proteome</keyword>
<dbReference type="SMART" id="SM00382">
    <property type="entry name" value="AAA"/>
    <property type="match status" value="1"/>
</dbReference>
<dbReference type="CDD" id="cd03214">
    <property type="entry name" value="ABC_Iron-Siderophores_B12_Hemin"/>
    <property type="match status" value="1"/>
</dbReference>
<protein>
    <submittedName>
        <fullName evidence="6">ABC transporter related protein</fullName>
    </submittedName>
</protein>
<dbReference type="Proteomes" id="UP000006732">
    <property type="component" value="Chromosome"/>
</dbReference>
<dbReference type="HOGENOM" id="CLU_000604_1_11_7"/>
<dbReference type="InterPro" id="IPR017871">
    <property type="entry name" value="ABC_transporter-like_CS"/>
</dbReference>
<name>A1AQR9_PELPD</name>
<keyword evidence="3" id="KW-0547">Nucleotide-binding</keyword>